<evidence type="ECO:0000256" key="2">
    <source>
        <dbReference type="ARBA" id="ARBA00009046"/>
    </source>
</evidence>
<dbReference type="AlphaFoldDB" id="A0A2T1DBK9"/>
<reference evidence="12 13" key="1">
    <citation type="submission" date="2018-02" db="EMBL/GenBank/DDBJ databases">
        <authorList>
            <person name="Cohen D.B."/>
            <person name="Kent A.D."/>
        </authorList>
    </citation>
    <scope>NUCLEOTIDE SEQUENCE [LARGE SCALE GENOMIC DNA]</scope>
    <source>
        <strain evidence="12 13">ULC007</strain>
    </source>
</reference>
<dbReference type="STRING" id="1920490.GCA_001895925_01252"/>
<keyword evidence="4" id="KW-0479">Metal-binding</keyword>
<evidence type="ECO:0000256" key="5">
    <source>
        <dbReference type="ARBA" id="ARBA00022741"/>
    </source>
</evidence>
<evidence type="ECO:0000313" key="12">
    <source>
        <dbReference type="EMBL" id="PSB17843.1"/>
    </source>
</evidence>
<dbReference type="Pfam" id="PF00270">
    <property type="entry name" value="DEAD"/>
    <property type="match status" value="1"/>
</dbReference>
<protein>
    <submittedName>
        <fullName evidence="12">CRISPR-associated helicase/endonuclease Cas3</fullName>
    </submittedName>
</protein>
<dbReference type="OrthoDB" id="9810236at2"/>
<keyword evidence="6" id="KW-0378">Hydrolase</keyword>
<keyword evidence="12" id="KW-0255">Endonuclease</keyword>
<feature type="domain" description="HD Cas3-type" evidence="11">
    <location>
        <begin position="5"/>
        <end position="168"/>
    </location>
</feature>
<dbReference type="GO" id="GO:0016787">
    <property type="term" value="F:hydrolase activity"/>
    <property type="evidence" value="ECO:0007669"/>
    <property type="project" value="UniProtKB-KW"/>
</dbReference>
<evidence type="ECO:0000256" key="7">
    <source>
        <dbReference type="ARBA" id="ARBA00022806"/>
    </source>
</evidence>
<feature type="domain" description="Helicase ATP-binding" evidence="10">
    <location>
        <begin position="223"/>
        <end position="402"/>
    </location>
</feature>
<dbReference type="InterPro" id="IPR014001">
    <property type="entry name" value="Helicase_ATP-bd"/>
</dbReference>
<dbReference type="PROSITE" id="PS51192">
    <property type="entry name" value="HELICASE_ATP_BIND_1"/>
    <property type="match status" value="1"/>
</dbReference>
<dbReference type="InterPro" id="IPR006674">
    <property type="entry name" value="HD_domain"/>
</dbReference>
<keyword evidence="9" id="KW-0051">Antiviral defense</keyword>
<dbReference type="InterPro" id="IPR006483">
    <property type="entry name" value="CRISPR-assoc_Cas3_HD"/>
</dbReference>
<evidence type="ECO:0000259" key="11">
    <source>
        <dbReference type="PROSITE" id="PS51643"/>
    </source>
</evidence>
<dbReference type="GO" id="GO:0003676">
    <property type="term" value="F:nucleic acid binding"/>
    <property type="evidence" value="ECO:0007669"/>
    <property type="project" value="InterPro"/>
</dbReference>
<evidence type="ECO:0000256" key="3">
    <source>
        <dbReference type="ARBA" id="ARBA00022722"/>
    </source>
</evidence>
<evidence type="ECO:0000256" key="1">
    <source>
        <dbReference type="ARBA" id="ARBA00006847"/>
    </source>
</evidence>
<accession>A0A2T1DBK9</accession>
<dbReference type="Pfam" id="PF22590">
    <property type="entry name" value="Cas3-like_C_2"/>
    <property type="match status" value="1"/>
</dbReference>
<dbReference type="NCBIfam" id="TIGR01587">
    <property type="entry name" value="cas3_core"/>
    <property type="match status" value="1"/>
</dbReference>
<dbReference type="CDD" id="cd17930">
    <property type="entry name" value="DEXHc_cas3"/>
    <property type="match status" value="1"/>
</dbReference>
<reference evidence="12 13" key="2">
    <citation type="submission" date="2018-03" db="EMBL/GenBank/DDBJ databases">
        <title>The ancient ancestry and fast evolution of plastids.</title>
        <authorList>
            <person name="Moore K.R."/>
            <person name="Magnabosco C."/>
            <person name="Momper L."/>
            <person name="Gold D.A."/>
            <person name="Bosak T."/>
            <person name="Fournier G.P."/>
        </authorList>
    </citation>
    <scope>NUCLEOTIDE SEQUENCE [LARGE SCALE GENOMIC DNA]</scope>
    <source>
        <strain evidence="12 13">ULC007</strain>
    </source>
</reference>
<dbReference type="InterPro" id="IPR054712">
    <property type="entry name" value="Cas3-like_dom"/>
</dbReference>
<dbReference type="GO" id="GO:0004386">
    <property type="term" value="F:helicase activity"/>
    <property type="evidence" value="ECO:0007669"/>
    <property type="project" value="UniProtKB-KW"/>
</dbReference>
<keyword evidence="7" id="KW-0347">Helicase</keyword>
<evidence type="ECO:0000313" key="13">
    <source>
        <dbReference type="Proteomes" id="UP000238634"/>
    </source>
</evidence>
<dbReference type="InterPro" id="IPR027417">
    <property type="entry name" value="P-loop_NTPase"/>
</dbReference>
<dbReference type="GO" id="GO:0004519">
    <property type="term" value="F:endonuclease activity"/>
    <property type="evidence" value="ECO:0007669"/>
    <property type="project" value="UniProtKB-KW"/>
</dbReference>
<proteinExistence type="inferred from homology"/>
<dbReference type="RefSeq" id="WP_073073851.1">
    <property type="nucleotide sequence ID" value="NZ_MPPI01000026.1"/>
</dbReference>
<comment type="caution">
    <text evidence="12">The sequence shown here is derived from an EMBL/GenBank/DDBJ whole genome shotgun (WGS) entry which is preliminary data.</text>
</comment>
<evidence type="ECO:0000256" key="8">
    <source>
        <dbReference type="ARBA" id="ARBA00022840"/>
    </source>
</evidence>
<evidence type="ECO:0000256" key="9">
    <source>
        <dbReference type="ARBA" id="ARBA00023118"/>
    </source>
</evidence>
<name>A0A2T1DBK9_9CYAN</name>
<dbReference type="SMART" id="SM00487">
    <property type="entry name" value="DEXDc"/>
    <property type="match status" value="1"/>
</dbReference>
<dbReference type="SUPFAM" id="SSF109604">
    <property type="entry name" value="HD-domain/PDEase-like"/>
    <property type="match status" value="1"/>
</dbReference>
<dbReference type="SUPFAM" id="SSF52540">
    <property type="entry name" value="P-loop containing nucleoside triphosphate hydrolases"/>
    <property type="match status" value="1"/>
</dbReference>
<dbReference type="InterPro" id="IPR011545">
    <property type="entry name" value="DEAD/DEAH_box_helicase_dom"/>
</dbReference>
<dbReference type="GO" id="GO:0046872">
    <property type="term" value="F:metal ion binding"/>
    <property type="evidence" value="ECO:0007669"/>
    <property type="project" value="UniProtKB-KW"/>
</dbReference>
<dbReference type="GO" id="GO:0005524">
    <property type="term" value="F:ATP binding"/>
    <property type="evidence" value="ECO:0007669"/>
    <property type="project" value="UniProtKB-KW"/>
</dbReference>
<dbReference type="PROSITE" id="PS51643">
    <property type="entry name" value="HD_CAS3"/>
    <property type="match status" value="1"/>
</dbReference>
<evidence type="ECO:0000256" key="6">
    <source>
        <dbReference type="ARBA" id="ARBA00022801"/>
    </source>
</evidence>
<evidence type="ECO:0000256" key="4">
    <source>
        <dbReference type="ARBA" id="ARBA00022723"/>
    </source>
</evidence>
<comment type="similarity">
    <text evidence="2">In the central section; belongs to the CRISPR-associated helicase Cas3 family.</text>
</comment>
<keyword evidence="13" id="KW-1185">Reference proteome</keyword>
<dbReference type="GO" id="GO:0051607">
    <property type="term" value="P:defense response to virus"/>
    <property type="evidence" value="ECO:0007669"/>
    <property type="project" value="UniProtKB-KW"/>
</dbReference>
<gene>
    <name evidence="12" type="ORF">C7B65_17455</name>
</gene>
<organism evidence="12 13">
    <name type="scientific">Phormidesmis priestleyi ULC007</name>
    <dbReference type="NCBI Taxonomy" id="1920490"/>
    <lineage>
        <taxon>Bacteria</taxon>
        <taxon>Bacillati</taxon>
        <taxon>Cyanobacteriota</taxon>
        <taxon>Cyanophyceae</taxon>
        <taxon>Leptolyngbyales</taxon>
        <taxon>Leptolyngbyaceae</taxon>
        <taxon>Phormidesmis</taxon>
    </lineage>
</organism>
<keyword evidence="3" id="KW-0540">Nuclease</keyword>
<dbReference type="NCBIfam" id="TIGR01596">
    <property type="entry name" value="cas3_HD"/>
    <property type="match status" value="1"/>
</dbReference>
<dbReference type="CDD" id="cd09641">
    <property type="entry name" value="Cas3''_I"/>
    <property type="match status" value="1"/>
</dbReference>
<keyword evidence="8" id="KW-0067">ATP-binding</keyword>
<dbReference type="Proteomes" id="UP000238634">
    <property type="component" value="Unassembled WGS sequence"/>
</dbReference>
<evidence type="ECO:0000259" key="10">
    <source>
        <dbReference type="PROSITE" id="PS51192"/>
    </source>
</evidence>
<dbReference type="Gene3D" id="3.40.50.300">
    <property type="entry name" value="P-loop containing nucleotide triphosphate hydrolases"/>
    <property type="match status" value="2"/>
</dbReference>
<dbReference type="InterPro" id="IPR006474">
    <property type="entry name" value="Helicase_Cas3_CRISPR-ass_core"/>
</dbReference>
<dbReference type="InterPro" id="IPR038257">
    <property type="entry name" value="CRISPR-assoc_Cas3_HD_sf"/>
</dbReference>
<keyword evidence="5" id="KW-0547">Nucleotide-binding</keyword>
<dbReference type="EMBL" id="PVWG01000023">
    <property type="protein sequence ID" value="PSB17843.1"/>
    <property type="molecule type" value="Genomic_DNA"/>
</dbReference>
<sequence>MTQPIARPGQLLSSHLHGVSEKTIARLPITLSELGQVAGLLHDIGKYNPQWQAWINAIAVGASPTNHPSHAQAGASWATKQLGVLGNIVALCVAGHHRGLYDLDQLDGVLKAYDSQIEAAIAQTPSEFLPSALDITREQLETAYGESGPQLSMLVRILFGALIDGDRTDVAQLEGTLPATQFAKIATLQDNLATHVAEFSGTSPVNLARKRFYDECRQFAQKVSLHNGGGIFDLTAPCGCGKTLSGAQLALDIASRLHKDRVIYVAPFISILEQNASVLAKVLGRENVLEHHSNFDPKSEAYEHKIAGERWLHPIVATTAVQFLESLFENSARRCRKLPSIVNSVIFLDETHTIPTNVLKPVMESLKILAAHWGCVVILSSASQPDYSPFCANITPVIANPDYYFKEFKRVRYEVMGKVSWLEIAAHHHHQALIVCNTIAAARDAYRAHKGSVLLTALCPPIHRREIIADVRQKLEDDDPIVLCATQLVEAGVDLDFPIGYRMMAGLDSIIQAAGRVNREGKNPEGVLRIFYSEIDYPTMPEYQQRIRITKQRLDVGDDLQSPNCIKAYSKRLYSDSDTDELEIISKLDRVEIESVAKAFKLIDEQISVLVRVPHHEIKFDSALTSRDFRALQGFTIGVSKSRFDKNIANIKDVEGFYVWCGGYDWGADMAL</sequence>
<dbReference type="Pfam" id="PF01966">
    <property type="entry name" value="HD"/>
    <property type="match status" value="1"/>
</dbReference>
<comment type="similarity">
    <text evidence="1">In the N-terminal section; belongs to the CRISPR-associated nuclease Cas3-HD family.</text>
</comment>
<dbReference type="Gene3D" id="1.10.3210.30">
    <property type="match status" value="1"/>
</dbReference>